<evidence type="ECO:0000256" key="1">
    <source>
        <dbReference type="ARBA" id="ARBA00022679"/>
    </source>
</evidence>
<dbReference type="InterPro" id="IPR028098">
    <property type="entry name" value="Glyco_trans_4-like_N"/>
</dbReference>
<keyword evidence="2" id="KW-0472">Membrane</keyword>
<evidence type="ECO:0008006" key="7">
    <source>
        <dbReference type="Google" id="ProtNLM"/>
    </source>
</evidence>
<dbReference type="PANTHER" id="PTHR46401:SF2">
    <property type="entry name" value="GLYCOSYLTRANSFERASE WBBK-RELATED"/>
    <property type="match status" value="1"/>
</dbReference>
<dbReference type="Gene3D" id="3.40.50.2000">
    <property type="entry name" value="Glycogen Phosphorylase B"/>
    <property type="match status" value="2"/>
</dbReference>
<comment type="caution">
    <text evidence="5">The sequence shown here is derived from an EMBL/GenBank/DDBJ whole genome shotgun (WGS) entry which is preliminary data.</text>
</comment>
<sequence length="386" mass="44658">MKLIYITNARIPTEKAHGLQIMKMCEAFAAFKIKNQKLKIKDTIQNSKLSDDSGVQLIIPRRINSIKQDPFEYYDVKKVFKVKRISCLDLFWLKIIPLKISFYIQWFSFAVFAVIYTFFRYKKSDNIFYSRDWLILFFLRIFGIEPVAEIHDYKAEKPKKWWIGYVMKKVKKIITNSEGTKFFLQEHYAIPDDKILVAPNGVDVNFFNIKETKEEACQKLNLPQSKFIISYIGRLETLGMEKGVDILIEAFSRLLKMRGDILLLLVGGPDNLIKKYSRKAKELSIGDDNIIFTGQIPYKTIPNYLRAIDIVVVPFPYNKQFAMTASPIKIFEFMAAGKVILASELPSLRSVLNEKNASFFEPGNVIQLSEKLSFLMDNQEISSVLA</sequence>
<dbReference type="EMBL" id="MHMV01000011">
    <property type="protein sequence ID" value="OGZ34766.1"/>
    <property type="molecule type" value="Genomic_DNA"/>
</dbReference>
<evidence type="ECO:0000313" key="6">
    <source>
        <dbReference type="Proteomes" id="UP000177725"/>
    </source>
</evidence>
<proteinExistence type="predicted"/>
<name>A0A1G2F9L3_9BACT</name>
<evidence type="ECO:0000256" key="2">
    <source>
        <dbReference type="SAM" id="Phobius"/>
    </source>
</evidence>
<dbReference type="GO" id="GO:0016757">
    <property type="term" value="F:glycosyltransferase activity"/>
    <property type="evidence" value="ECO:0007669"/>
    <property type="project" value="InterPro"/>
</dbReference>
<accession>A0A1G2F9L3</accession>
<feature type="domain" description="Glycosyltransferase subfamily 4-like N-terminal" evidence="4">
    <location>
        <begin position="151"/>
        <end position="205"/>
    </location>
</feature>
<reference evidence="5 6" key="1">
    <citation type="journal article" date="2016" name="Nat. Commun.">
        <title>Thousands of microbial genomes shed light on interconnected biogeochemical processes in an aquifer system.</title>
        <authorList>
            <person name="Anantharaman K."/>
            <person name="Brown C.T."/>
            <person name="Hug L.A."/>
            <person name="Sharon I."/>
            <person name="Castelle C.J."/>
            <person name="Probst A.J."/>
            <person name="Thomas B.C."/>
            <person name="Singh A."/>
            <person name="Wilkins M.J."/>
            <person name="Karaoz U."/>
            <person name="Brodie E.L."/>
            <person name="Williams K.H."/>
            <person name="Hubbard S.S."/>
            <person name="Banfield J.F."/>
        </authorList>
    </citation>
    <scope>NUCLEOTIDE SEQUENCE [LARGE SCALE GENOMIC DNA]</scope>
</reference>
<dbReference type="Proteomes" id="UP000177725">
    <property type="component" value="Unassembled WGS sequence"/>
</dbReference>
<keyword evidence="2" id="KW-0812">Transmembrane</keyword>
<feature type="domain" description="Glycosyl transferase family 1" evidence="3">
    <location>
        <begin position="213"/>
        <end position="380"/>
    </location>
</feature>
<dbReference type="Pfam" id="PF00534">
    <property type="entry name" value="Glycos_transf_1"/>
    <property type="match status" value="1"/>
</dbReference>
<keyword evidence="2" id="KW-1133">Transmembrane helix</keyword>
<evidence type="ECO:0000259" key="4">
    <source>
        <dbReference type="Pfam" id="PF13439"/>
    </source>
</evidence>
<dbReference type="Pfam" id="PF13439">
    <property type="entry name" value="Glyco_transf_4"/>
    <property type="match status" value="1"/>
</dbReference>
<keyword evidence="1" id="KW-0808">Transferase</keyword>
<evidence type="ECO:0000313" key="5">
    <source>
        <dbReference type="EMBL" id="OGZ34766.1"/>
    </source>
</evidence>
<dbReference type="SUPFAM" id="SSF53756">
    <property type="entry name" value="UDP-Glycosyltransferase/glycogen phosphorylase"/>
    <property type="match status" value="1"/>
</dbReference>
<organism evidence="5 6">
    <name type="scientific">Candidatus Portnoybacteria bacterium RBG_13_41_18</name>
    <dbReference type="NCBI Taxonomy" id="1801991"/>
    <lineage>
        <taxon>Bacteria</taxon>
        <taxon>Candidatus Portnoyibacteriota</taxon>
    </lineage>
</organism>
<gene>
    <name evidence="5" type="ORF">A2174_02375</name>
</gene>
<dbReference type="CDD" id="cd03801">
    <property type="entry name" value="GT4_PimA-like"/>
    <property type="match status" value="1"/>
</dbReference>
<feature type="transmembrane region" description="Helical" evidence="2">
    <location>
        <begin position="100"/>
        <end position="121"/>
    </location>
</feature>
<dbReference type="PANTHER" id="PTHR46401">
    <property type="entry name" value="GLYCOSYLTRANSFERASE WBBK-RELATED"/>
    <property type="match status" value="1"/>
</dbReference>
<feature type="non-terminal residue" evidence="5">
    <location>
        <position position="386"/>
    </location>
</feature>
<dbReference type="InterPro" id="IPR001296">
    <property type="entry name" value="Glyco_trans_1"/>
</dbReference>
<protein>
    <recommendedName>
        <fullName evidence="7">Glycosyl transferase family 1 domain-containing protein</fullName>
    </recommendedName>
</protein>
<dbReference type="AlphaFoldDB" id="A0A1G2F9L3"/>
<evidence type="ECO:0000259" key="3">
    <source>
        <dbReference type="Pfam" id="PF00534"/>
    </source>
</evidence>